<dbReference type="RefSeq" id="XP_031404517.1">
    <property type="nucleotide sequence ID" value="XM_031548657.1"/>
</dbReference>
<dbReference type="AlphaFoldDB" id="A0A6P8E3K0"/>
<proteinExistence type="predicted"/>
<protein>
    <submittedName>
        <fullName evidence="3">Uncharacterized protein LOC116213637</fullName>
    </submittedName>
</protein>
<dbReference type="GeneID" id="116213637"/>
<dbReference type="PANTHER" id="PTHR44259:SF93">
    <property type="entry name" value="PROTEIN, PUTATIVE (DUF295)-RELATED"/>
    <property type="match status" value="1"/>
</dbReference>
<dbReference type="Proteomes" id="UP000515151">
    <property type="component" value="Chromosome 7"/>
</dbReference>
<sequence>MAESNDLDFKTVVEFVPRSKSVQAGWYDIIQNRIGDSRLLVPYNGRCCGSSHGWLIFTEENLALTLYNPFTGKSIHLPPVIPVPSENERALDYDYQHEIPKVVLSADPLEAPDTYEVVAIYNICVGKLAYFKSGWSTWIYARQSKHRRALSFHFYDITCFNGKFYAANGQWLASLEVCIGEAEPNASYIRLNHVAVRDFNEYQYLIVKCYIVGSPDGRLVWIDRHNRRRRAGKKEYFDINGSSYEFDPDRMQLTSRFKVYEMKEIDGEMKHVELRKLEGQAIFVGHNHSEMILTKILPECKPNRIHYTDDCMDRIDGPYKPLGAVDIGVFDLEKERIESLYVPGPSKRDVPPPIWFVPRANHIVN</sequence>
<reference evidence="3" key="2">
    <citation type="submission" date="2025-08" db="UniProtKB">
        <authorList>
            <consortium name="RefSeq"/>
        </authorList>
    </citation>
    <scope>IDENTIFICATION</scope>
    <source>
        <tissue evidence="3">Leaf</tissue>
    </source>
</reference>
<feature type="domain" description="KIB1-4 beta-propeller" evidence="1">
    <location>
        <begin position="44"/>
        <end position="331"/>
    </location>
</feature>
<evidence type="ECO:0000259" key="1">
    <source>
        <dbReference type="Pfam" id="PF03478"/>
    </source>
</evidence>
<reference evidence="2" key="1">
    <citation type="journal article" date="2020" name="Plant Biotechnol. J.">
        <title>The pomegranate (Punica granatum L.) draft genome dissects genetic divergence between soft- and hard-seeded cultivars.</title>
        <authorList>
            <person name="Luo X."/>
            <person name="Li H."/>
            <person name="Wu Z."/>
            <person name="Yao W."/>
            <person name="Zhao P."/>
            <person name="Cao D."/>
            <person name="Yu H."/>
            <person name="Li K."/>
            <person name="Poudel K."/>
            <person name="Zhao D."/>
            <person name="Zhang F."/>
            <person name="Xia X."/>
            <person name="Chen L."/>
            <person name="Wang Q."/>
            <person name="Jing D."/>
            <person name="Cao S."/>
        </authorList>
    </citation>
    <scope>NUCLEOTIDE SEQUENCE [LARGE SCALE GENOMIC DNA]</scope>
    <source>
        <strain evidence="2">cv. Tunisia</strain>
    </source>
</reference>
<dbReference type="InterPro" id="IPR005174">
    <property type="entry name" value="KIB1-4_b-propeller"/>
</dbReference>
<name>A0A6P8E3K0_PUNGR</name>
<evidence type="ECO:0000313" key="2">
    <source>
        <dbReference type="Proteomes" id="UP000515151"/>
    </source>
</evidence>
<dbReference type="Pfam" id="PF03478">
    <property type="entry name" value="Beta-prop_KIB1-4"/>
    <property type="match status" value="1"/>
</dbReference>
<keyword evidence="2" id="KW-1185">Reference proteome</keyword>
<dbReference type="OrthoDB" id="1519185at2759"/>
<dbReference type="InterPro" id="IPR050942">
    <property type="entry name" value="F-box_BR-signaling"/>
</dbReference>
<organism evidence="2 3">
    <name type="scientific">Punica granatum</name>
    <name type="common">Pomegranate</name>
    <dbReference type="NCBI Taxonomy" id="22663"/>
    <lineage>
        <taxon>Eukaryota</taxon>
        <taxon>Viridiplantae</taxon>
        <taxon>Streptophyta</taxon>
        <taxon>Embryophyta</taxon>
        <taxon>Tracheophyta</taxon>
        <taxon>Spermatophyta</taxon>
        <taxon>Magnoliopsida</taxon>
        <taxon>eudicotyledons</taxon>
        <taxon>Gunneridae</taxon>
        <taxon>Pentapetalae</taxon>
        <taxon>rosids</taxon>
        <taxon>malvids</taxon>
        <taxon>Myrtales</taxon>
        <taxon>Lythraceae</taxon>
        <taxon>Punica</taxon>
    </lineage>
</organism>
<gene>
    <name evidence="3" type="primary">LOC116213637</name>
</gene>
<dbReference type="PANTHER" id="PTHR44259">
    <property type="entry name" value="OS07G0183000 PROTEIN-RELATED"/>
    <property type="match status" value="1"/>
</dbReference>
<evidence type="ECO:0000313" key="3">
    <source>
        <dbReference type="RefSeq" id="XP_031404517.1"/>
    </source>
</evidence>
<accession>A0A6P8E3K0</accession>